<evidence type="ECO:0000256" key="2">
    <source>
        <dbReference type="ARBA" id="ARBA00022729"/>
    </source>
</evidence>
<dbReference type="Proteomes" id="UP000186206">
    <property type="component" value="Unassembled WGS sequence"/>
</dbReference>
<dbReference type="RefSeq" id="WP_408646813.1">
    <property type="nucleotide sequence ID" value="NZ_AP019657.1"/>
</dbReference>
<dbReference type="NCBIfam" id="NF047847">
    <property type="entry name" value="SS_mature_LptM"/>
    <property type="match status" value="1"/>
</dbReference>
<name>A0ABX3FLR3_9VIBR</name>
<comment type="subcellular location">
    <subcellularLocation>
        <location evidence="1">Cell outer membrane</location>
        <topology evidence="1">Lipid-anchor</topology>
    </subcellularLocation>
</comment>
<dbReference type="EMBL" id="MJMI01000085">
    <property type="protein sequence ID" value="OLQ93676.1"/>
    <property type="molecule type" value="Genomic_DNA"/>
</dbReference>
<reference evidence="7 8" key="1">
    <citation type="submission" date="2016-09" db="EMBL/GenBank/DDBJ databases">
        <title>Genomic Taxonomy of the Vibrionaceae.</title>
        <authorList>
            <person name="Gonzalez-Castillo A."/>
            <person name="Gomez-Gil B."/>
            <person name="Enciso-Ibarra K."/>
        </authorList>
    </citation>
    <scope>NUCLEOTIDE SEQUENCE [LARGE SCALE GENOMIC DNA]</scope>
    <source>
        <strain evidence="7 8">CAIM 1731</strain>
    </source>
</reference>
<accession>A0ABX3FLR3</accession>
<keyword evidence="4" id="KW-0564">Palmitate</keyword>
<dbReference type="InterPro" id="IPR032831">
    <property type="entry name" value="LptM_cons"/>
</dbReference>
<organism evidence="7 8">
    <name type="scientific">Vibrio ponticus</name>
    <dbReference type="NCBI Taxonomy" id="265668"/>
    <lineage>
        <taxon>Bacteria</taxon>
        <taxon>Pseudomonadati</taxon>
        <taxon>Pseudomonadota</taxon>
        <taxon>Gammaproteobacteria</taxon>
        <taxon>Vibrionales</taxon>
        <taxon>Vibrionaceae</taxon>
        <taxon>Vibrio</taxon>
    </lineage>
</organism>
<proteinExistence type="predicted"/>
<keyword evidence="5" id="KW-0998">Cell outer membrane</keyword>
<dbReference type="PROSITE" id="PS51257">
    <property type="entry name" value="PROKAR_LIPOPROTEIN"/>
    <property type="match status" value="1"/>
</dbReference>
<keyword evidence="6" id="KW-0449">Lipoprotein</keyword>
<evidence type="ECO:0000313" key="8">
    <source>
        <dbReference type="Proteomes" id="UP000186206"/>
    </source>
</evidence>
<comment type="caution">
    <text evidence="7">The sequence shown here is derived from an EMBL/GenBank/DDBJ whole genome shotgun (WGS) entry which is preliminary data.</text>
</comment>
<dbReference type="Pfam" id="PF13627">
    <property type="entry name" value="LptM_cons"/>
    <property type="match status" value="1"/>
</dbReference>
<protein>
    <submittedName>
        <fullName evidence="7">Lipopeptide</fullName>
    </submittedName>
</protein>
<evidence type="ECO:0000256" key="1">
    <source>
        <dbReference type="ARBA" id="ARBA00004459"/>
    </source>
</evidence>
<keyword evidence="3" id="KW-0472">Membrane</keyword>
<evidence type="ECO:0000313" key="7">
    <source>
        <dbReference type="EMBL" id="OLQ93676.1"/>
    </source>
</evidence>
<keyword evidence="8" id="KW-1185">Reference proteome</keyword>
<evidence type="ECO:0000256" key="4">
    <source>
        <dbReference type="ARBA" id="ARBA00023139"/>
    </source>
</evidence>
<evidence type="ECO:0000256" key="5">
    <source>
        <dbReference type="ARBA" id="ARBA00023237"/>
    </source>
</evidence>
<evidence type="ECO:0000256" key="3">
    <source>
        <dbReference type="ARBA" id="ARBA00023136"/>
    </source>
</evidence>
<evidence type="ECO:0000256" key="6">
    <source>
        <dbReference type="ARBA" id="ARBA00023288"/>
    </source>
</evidence>
<sequence length="39" mass="4271">MKKSILALFIISMLGLTGCGQTGPLYMPDDAQQNEQTQQ</sequence>
<keyword evidence="2" id="KW-0732">Signal</keyword>
<gene>
    <name evidence="7" type="ORF">BIY21_11205</name>
</gene>